<dbReference type="EMBL" id="BSYO01000022">
    <property type="protein sequence ID" value="GMH21117.1"/>
    <property type="molecule type" value="Genomic_DNA"/>
</dbReference>
<accession>A0AAD3XXA3</accession>
<feature type="transmembrane region" description="Helical" evidence="1">
    <location>
        <begin position="38"/>
        <end position="58"/>
    </location>
</feature>
<name>A0AAD3XXA3_NEPGR</name>
<dbReference type="Proteomes" id="UP001279734">
    <property type="component" value="Unassembled WGS sequence"/>
</dbReference>
<comment type="caution">
    <text evidence="2">The sequence shown here is derived from an EMBL/GenBank/DDBJ whole genome shotgun (WGS) entry which is preliminary data.</text>
</comment>
<evidence type="ECO:0000313" key="2">
    <source>
        <dbReference type="EMBL" id="GMH21117.1"/>
    </source>
</evidence>
<keyword evidence="3" id="KW-1185">Reference proteome</keyword>
<proteinExistence type="predicted"/>
<sequence length="143" mass="15460">MLVVLLVIADPARMSLGSWWLIRYVNLLTAAEMVQCHILAAVIVLDDLVTGILVNGLFRWLMALPAGMHSNAKFGMPGTEEWLDPEVVCCVAIGSAYGPMANWQLQLLIVIGLVVVGVWLAFICLIMLLLFGVGLDLLPKSGG</sequence>
<keyword evidence="1" id="KW-1133">Transmembrane helix</keyword>
<evidence type="ECO:0000313" key="3">
    <source>
        <dbReference type="Proteomes" id="UP001279734"/>
    </source>
</evidence>
<protein>
    <submittedName>
        <fullName evidence="2">Uncharacterized protein</fullName>
    </submittedName>
</protein>
<gene>
    <name evidence="2" type="ORF">Nepgr_022959</name>
</gene>
<dbReference type="AlphaFoldDB" id="A0AAD3XXA3"/>
<evidence type="ECO:0000256" key="1">
    <source>
        <dbReference type="SAM" id="Phobius"/>
    </source>
</evidence>
<reference evidence="2" key="1">
    <citation type="submission" date="2023-05" db="EMBL/GenBank/DDBJ databases">
        <title>Nepenthes gracilis genome sequencing.</title>
        <authorList>
            <person name="Fukushima K."/>
        </authorList>
    </citation>
    <scope>NUCLEOTIDE SEQUENCE</scope>
    <source>
        <strain evidence="2">SING2019-196</strain>
    </source>
</reference>
<feature type="transmembrane region" description="Helical" evidence="1">
    <location>
        <begin position="107"/>
        <end position="133"/>
    </location>
</feature>
<keyword evidence="1" id="KW-0472">Membrane</keyword>
<keyword evidence="1" id="KW-0812">Transmembrane</keyword>
<organism evidence="2 3">
    <name type="scientific">Nepenthes gracilis</name>
    <name type="common">Slender pitcher plant</name>
    <dbReference type="NCBI Taxonomy" id="150966"/>
    <lineage>
        <taxon>Eukaryota</taxon>
        <taxon>Viridiplantae</taxon>
        <taxon>Streptophyta</taxon>
        <taxon>Embryophyta</taxon>
        <taxon>Tracheophyta</taxon>
        <taxon>Spermatophyta</taxon>
        <taxon>Magnoliopsida</taxon>
        <taxon>eudicotyledons</taxon>
        <taxon>Gunneridae</taxon>
        <taxon>Pentapetalae</taxon>
        <taxon>Caryophyllales</taxon>
        <taxon>Nepenthaceae</taxon>
        <taxon>Nepenthes</taxon>
    </lineage>
</organism>